<evidence type="ECO:0008006" key="3">
    <source>
        <dbReference type="Google" id="ProtNLM"/>
    </source>
</evidence>
<dbReference type="InterPro" id="IPR027417">
    <property type="entry name" value="P-loop_NTPase"/>
</dbReference>
<dbReference type="Gene3D" id="3.40.50.300">
    <property type="entry name" value="P-loop containing nucleotide triphosphate hydrolases"/>
    <property type="match status" value="1"/>
</dbReference>
<keyword evidence="2" id="KW-1185">Reference proteome</keyword>
<sequence>MSRRPTLEFIEFVWVWNEVQGQSTPAHHRRIARWLGTRREAGDTRLLLMAFRGSGKSTLVGLFCAWWLVTNPDARILVIAADQALAGKMVGQVRRIIERHPLCAPLLPDGADAWAADRFTVARKAVLRDPSMMAQGIGGNITGNRAELIICDDVEVAGNCDTATKRAELRERLAESEFVLVPGGTQLMVGTPHSAETLYRPEKEPLLRGYRRLRLPMLNSAGDSAWPERFPLPAIMALRDRVGPLAFARQMQLEPVRAEAARLDPALIIRYRAEPEYREANGRAQMDLLGRRMLSGGAFWDPSFGRREAGDGSVLATAFSDGEGCHFLHSMDWLTHDPDAETDNATQQCRQVAAIVRDLKLPAVFVETNGIGKFLPALLRRALAEAGAAATVREHNSHKAKADRILAAFDPLLAARRLFAHDRVLDGPFSAEMTDWRPEDRNARDDGLDAAAGLILSEPVRLPLRPPPARPASWRGG</sequence>
<evidence type="ECO:0000313" key="1">
    <source>
        <dbReference type="EMBL" id="RVT92059.1"/>
    </source>
</evidence>
<reference evidence="1 2" key="1">
    <citation type="submission" date="2019-01" db="EMBL/GenBank/DDBJ databases">
        <authorList>
            <person name="Chen W.-M."/>
        </authorList>
    </citation>
    <scope>NUCLEOTIDE SEQUENCE [LARGE SCALE GENOMIC DNA]</scope>
    <source>
        <strain evidence="1 2">CCP-6</strain>
    </source>
</reference>
<proteinExistence type="predicted"/>
<dbReference type="RefSeq" id="WP_127789389.1">
    <property type="nucleotide sequence ID" value="NZ_SACL01000008.1"/>
</dbReference>
<gene>
    <name evidence="1" type="ORF">EOD42_20225</name>
</gene>
<protein>
    <recommendedName>
        <fullName evidence="3">Terminase large subunit gp17-like C-terminal domain-containing protein</fullName>
    </recommendedName>
</protein>
<dbReference type="OrthoDB" id="1634373at2"/>
<dbReference type="SUPFAM" id="SSF52540">
    <property type="entry name" value="P-loop containing nucleoside triphosphate hydrolases"/>
    <property type="match status" value="1"/>
</dbReference>
<dbReference type="NCBIfam" id="NF033889">
    <property type="entry name" value="termin_lrg_T7"/>
    <property type="match status" value="1"/>
</dbReference>
<dbReference type="EMBL" id="SACL01000008">
    <property type="protein sequence ID" value="RVT92059.1"/>
    <property type="molecule type" value="Genomic_DNA"/>
</dbReference>
<name>A0A437M2X2_9PROT</name>
<comment type="caution">
    <text evidence="1">The sequence shown here is derived from an EMBL/GenBank/DDBJ whole genome shotgun (WGS) entry which is preliminary data.</text>
</comment>
<dbReference type="AlphaFoldDB" id="A0A437M2X2"/>
<dbReference type="InterPro" id="IPR047987">
    <property type="entry name" value="Gp19-like_virus"/>
</dbReference>
<evidence type="ECO:0000313" key="2">
    <source>
        <dbReference type="Proteomes" id="UP000282957"/>
    </source>
</evidence>
<accession>A0A437M2X2</accession>
<organism evidence="1 2">
    <name type="scientific">Rhodovarius crocodyli</name>
    <dbReference type="NCBI Taxonomy" id="1979269"/>
    <lineage>
        <taxon>Bacteria</taxon>
        <taxon>Pseudomonadati</taxon>
        <taxon>Pseudomonadota</taxon>
        <taxon>Alphaproteobacteria</taxon>
        <taxon>Acetobacterales</taxon>
        <taxon>Roseomonadaceae</taxon>
        <taxon>Rhodovarius</taxon>
    </lineage>
</organism>
<dbReference type="Proteomes" id="UP000282957">
    <property type="component" value="Unassembled WGS sequence"/>
</dbReference>